<keyword evidence="2" id="KW-0732">Signal</keyword>
<comment type="caution">
    <text evidence="5">The sequence shown here is derived from an EMBL/GenBank/DDBJ whole genome shotgun (WGS) entry which is preliminary data.</text>
</comment>
<dbReference type="InterPro" id="IPR051398">
    <property type="entry name" value="Polysacch_Deacetylase"/>
</dbReference>
<proteinExistence type="predicted"/>
<accession>A0AAP2Z1B4</accession>
<dbReference type="GO" id="GO:0016810">
    <property type="term" value="F:hydrolase activity, acting on carbon-nitrogen (but not peptide) bonds"/>
    <property type="evidence" value="ECO:0007669"/>
    <property type="project" value="InterPro"/>
</dbReference>
<sequence length="456" mass="51774">MTPEPTTRRRFLAVTGGGTIVGLAGCTSGDSDDPENSSENATETELEDEEENVDNETDADESEEPDPDADADDELTLETEFLSREEYRQPGERFDDFEELSAWNVVSGSMDTDSDVVFDGSQSVKLSAEGDQNVTIERNLEDDDLDLTDLDFSFAIRTTTPRNVAVYLRFVDVYGSDRFYQLRQITYRTPDVGWFRSNPGVFKDSAVPTEMDMLDRVELTVLNTGPEAEVWIDDLRTHEKPDRGYVVLCWDDGRQDFYDTASPLHDEYGFNAVQGPIPGNVRGRYMSVEMLKERQEAGDEIVMHGTHDPIHEIDDEQELEGRLRRDKQWFIDNDLQGANHIIYPHNSFDKTSLEYINKYHYSGGFNQSGDVNTTGVYGYDPLVLPRTIAHDLDISKRCVDMAAAHNNCTVLNFHAFEEDNTMSEDDYEELLAHIDSKDDLEVITLGELWEMRTSGH</sequence>
<dbReference type="PANTHER" id="PTHR34216:SF3">
    <property type="entry name" value="POLY-BETA-1,6-N-ACETYL-D-GLUCOSAMINE N-DEACETYLASE"/>
    <property type="match status" value="1"/>
</dbReference>
<dbReference type="InterPro" id="IPR002509">
    <property type="entry name" value="NODB_dom"/>
</dbReference>
<feature type="compositionally biased region" description="Acidic residues" evidence="3">
    <location>
        <begin position="30"/>
        <end position="73"/>
    </location>
</feature>
<organism evidence="5 6">
    <name type="scientific">Natronoglomus mannanivorans</name>
    <dbReference type="NCBI Taxonomy" id="2979990"/>
    <lineage>
        <taxon>Archaea</taxon>
        <taxon>Methanobacteriati</taxon>
        <taxon>Methanobacteriota</taxon>
        <taxon>Stenosarchaea group</taxon>
        <taxon>Halobacteria</taxon>
        <taxon>Halobacteriales</taxon>
        <taxon>Natrialbaceae</taxon>
        <taxon>Natronoglomus</taxon>
    </lineage>
</organism>
<dbReference type="RefSeq" id="WP_338004484.1">
    <property type="nucleotide sequence ID" value="NZ_JAOPKA010000009.1"/>
</dbReference>
<evidence type="ECO:0000256" key="1">
    <source>
        <dbReference type="ARBA" id="ARBA00004613"/>
    </source>
</evidence>
<dbReference type="EMBL" id="JAOPKA010000009">
    <property type="protein sequence ID" value="MCU4742663.1"/>
    <property type="molecule type" value="Genomic_DNA"/>
</dbReference>
<gene>
    <name evidence="5" type="ORF">OB960_14800</name>
</gene>
<dbReference type="GO" id="GO:0005576">
    <property type="term" value="C:extracellular region"/>
    <property type="evidence" value="ECO:0007669"/>
    <property type="project" value="UniProtKB-SubCell"/>
</dbReference>
<dbReference type="InterPro" id="IPR011330">
    <property type="entry name" value="Glyco_hydro/deAcase_b/a-brl"/>
</dbReference>
<feature type="region of interest" description="Disordered" evidence="3">
    <location>
        <begin position="1"/>
        <end position="73"/>
    </location>
</feature>
<evidence type="ECO:0000256" key="3">
    <source>
        <dbReference type="SAM" id="MobiDB-lite"/>
    </source>
</evidence>
<dbReference type="CDD" id="cd10970">
    <property type="entry name" value="CE4_DAC_u1_6s"/>
    <property type="match status" value="1"/>
</dbReference>
<dbReference type="PANTHER" id="PTHR34216">
    <property type="match status" value="1"/>
</dbReference>
<feature type="domain" description="NodB homology" evidence="4">
    <location>
        <begin position="240"/>
        <end position="361"/>
    </location>
</feature>
<name>A0AAP2Z1B4_9EURY</name>
<dbReference type="Gene3D" id="2.60.120.260">
    <property type="entry name" value="Galactose-binding domain-like"/>
    <property type="match status" value="1"/>
</dbReference>
<dbReference type="AlphaFoldDB" id="A0AAP2Z1B4"/>
<dbReference type="SUPFAM" id="SSF88713">
    <property type="entry name" value="Glycoside hydrolase/deacetylase"/>
    <property type="match status" value="1"/>
</dbReference>
<dbReference type="Pfam" id="PF01522">
    <property type="entry name" value="Polysacc_deac_1"/>
    <property type="match status" value="1"/>
</dbReference>
<evidence type="ECO:0000256" key="2">
    <source>
        <dbReference type="ARBA" id="ARBA00022729"/>
    </source>
</evidence>
<evidence type="ECO:0000313" key="6">
    <source>
        <dbReference type="Proteomes" id="UP001321018"/>
    </source>
</evidence>
<evidence type="ECO:0000259" key="4">
    <source>
        <dbReference type="Pfam" id="PF01522"/>
    </source>
</evidence>
<protein>
    <submittedName>
        <fullName evidence="5">Polysaccharide deacetylase family protein</fullName>
    </submittedName>
</protein>
<dbReference type="Proteomes" id="UP001321018">
    <property type="component" value="Unassembled WGS sequence"/>
</dbReference>
<dbReference type="GO" id="GO:0005975">
    <property type="term" value="P:carbohydrate metabolic process"/>
    <property type="evidence" value="ECO:0007669"/>
    <property type="project" value="InterPro"/>
</dbReference>
<reference evidence="5" key="1">
    <citation type="submission" date="2022-09" db="EMBL/GenBank/DDBJ databases">
        <title>Enrichment on poylsaccharides allowed isolation of novel metabolic and taxonomic groups of Haloarchaea.</title>
        <authorList>
            <person name="Sorokin D.Y."/>
            <person name="Elcheninov A.G."/>
            <person name="Khizhniak T.V."/>
            <person name="Kolganova T.V."/>
            <person name="Kublanov I.V."/>
        </authorList>
    </citation>
    <scope>NUCLEOTIDE SEQUENCE</scope>
    <source>
        <strain evidence="5">AArc-xg1-1</strain>
    </source>
</reference>
<dbReference type="Gene3D" id="3.20.20.370">
    <property type="entry name" value="Glycoside hydrolase/deacetylase"/>
    <property type="match status" value="1"/>
</dbReference>
<comment type="subcellular location">
    <subcellularLocation>
        <location evidence="1">Secreted</location>
    </subcellularLocation>
</comment>
<evidence type="ECO:0000313" key="5">
    <source>
        <dbReference type="EMBL" id="MCU4742663.1"/>
    </source>
</evidence>